<dbReference type="EMBL" id="CCSD01000043">
    <property type="protein sequence ID" value="CDZ87556.1"/>
    <property type="molecule type" value="Genomic_DNA"/>
</dbReference>
<dbReference type="AlphaFoldDB" id="A0A098BIL9"/>
<dbReference type="Proteomes" id="UP000042997">
    <property type="component" value="Unassembled WGS sequence"/>
</dbReference>
<reference evidence="1 2" key="1">
    <citation type="journal article" date="2014" name="Genome Announc.">
        <title>Draft Genome Sequence of Propane- and Butane-Oxidizing Actinobacterium Rhodococcus ruber IEGM 231.</title>
        <authorList>
            <person name="Ivshina I.B."/>
            <person name="Kuyukina M.S."/>
            <person name="Krivoruchko A.V."/>
            <person name="Barbe V."/>
            <person name="Fischer C."/>
        </authorList>
    </citation>
    <scope>NUCLEOTIDE SEQUENCE [LARGE SCALE GENOMIC DNA]</scope>
</reference>
<protein>
    <submittedName>
        <fullName evidence="1">Uncharacterized protein</fullName>
    </submittedName>
</protein>
<name>A0A098BIL9_9NOCA</name>
<sequence length="126" mass="13668">MSGRTRSDGTNPLGLRTLLSLSDLELDPGSLVQRLETGTLDLRVVNEHVGSTAVLLDEAETLFGVEPLHSSLCHTVRLLNPPARHPDATVTSRHDCTFRAERRGGRGDAPQIRLKPGCGRVAPWTP</sequence>
<organism evidence="1 2">
    <name type="scientific">Rhodococcus ruber</name>
    <dbReference type="NCBI Taxonomy" id="1830"/>
    <lineage>
        <taxon>Bacteria</taxon>
        <taxon>Bacillati</taxon>
        <taxon>Actinomycetota</taxon>
        <taxon>Actinomycetes</taxon>
        <taxon>Mycobacteriales</taxon>
        <taxon>Nocardiaceae</taxon>
        <taxon>Rhodococcus</taxon>
    </lineage>
</organism>
<proteinExistence type="predicted"/>
<evidence type="ECO:0000313" key="1">
    <source>
        <dbReference type="EMBL" id="CDZ87556.1"/>
    </source>
</evidence>
<evidence type="ECO:0000313" key="2">
    <source>
        <dbReference type="Proteomes" id="UP000042997"/>
    </source>
</evidence>
<gene>
    <name evidence="1" type="ORF">RHRU231_330013</name>
</gene>
<accession>A0A098BIL9</accession>